<keyword evidence="3" id="KW-0963">Cytoplasm</keyword>
<sequence length="314" mass="34069">MGPNAVELTAAQAWFVADAVGAGSLPWVLAVTPPYSQEADRAPFTAETVASLETLGVLSGDGVVDARVADWVRVVCRAEQWLDLRFVSGRGALLRGVVARRADQTVVALRSRSLITFTRMAIDHPHALVPVLCAGLSGRAPARFAEFTLPAAVGARADEQIRQGTPLAEVLDFLGIPPSARPVVEAAFDTSRTYVEIVAGEHRDGHRVTTQVGVSVVDTTEGRVLVSPVRAFDGEWVSTFAPGTPFAIAAAVERLTGSLPSGAWFPDLHLTRDFDTRPRDEYDTREPRTRHARHHDTVRQHCDADRAGGRTRRW</sequence>
<evidence type="ECO:0000256" key="1">
    <source>
        <dbReference type="ARBA" id="ARBA00004496"/>
    </source>
</evidence>
<evidence type="ECO:0000256" key="3">
    <source>
        <dbReference type="ARBA" id="ARBA00022490"/>
    </source>
</evidence>
<gene>
    <name evidence="6" type="ordered locus">Mmcs_0378</name>
</gene>
<proteinExistence type="inferred from homology"/>
<reference evidence="6" key="1">
    <citation type="submission" date="2006-06" db="EMBL/GenBank/DDBJ databases">
        <title>Complete sequence of chromosome of Mycobacterium sp. MCS.</title>
        <authorList>
            <consortium name="US DOE Joint Genome Institute"/>
            <person name="Copeland A."/>
            <person name="Lucas S."/>
            <person name="Lapidus A."/>
            <person name="Barry K."/>
            <person name="Detter J.C."/>
            <person name="Glavina del Rio T."/>
            <person name="Hammon N."/>
            <person name="Israni S."/>
            <person name="Dalin E."/>
            <person name="Tice H."/>
            <person name="Pitluck S."/>
            <person name="Martinez M."/>
            <person name="Schmutz J."/>
            <person name="Larimer F."/>
            <person name="Land M."/>
            <person name="Hauser L."/>
            <person name="Kyrpides N."/>
            <person name="Kim E."/>
            <person name="Miller C.D."/>
            <person name="Hughes J.E."/>
            <person name="Anderson A.J."/>
            <person name="Sims R.C."/>
            <person name="Richardson P."/>
        </authorList>
    </citation>
    <scope>NUCLEOTIDE SEQUENCE [LARGE SCALE GENOMIC DNA]</scope>
    <source>
        <strain evidence="6">MCS</strain>
    </source>
</reference>
<dbReference type="InterPro" id="IPR025734">
    <property type="entry name" value="EspG"/>
</dbReference>
<feature type="region of interest" description="Disordered" evidence="5">
    <location>
        <begin position="277"/>
        <end position="314"/>
    </location>
</feature>
<evidence type="ECO:0000256" key="4">
    <source>
        <dbReference type="ARBA" id="ARBA00023186"/>
    </source>
</evidence>
<keyword evidence="4" id="KW-0143">Chaperone</keyword>
<comment type="subcellular location">
    <subcellularLocation>
        <location evidence="1">Cytoplasm</location>
    </subcellularLocation>
</comment>
<name>A0A5Q5BEE5_MYCSS</name>
<evidence type="ECO:0000256" key="5">
    <source>
        <dbReference type="SAM" id="MobiDB-lite"/>
    </source>
</evidence>
<dbReference type="Pfam" id="PF14011">
    <property type="entry name" value="ESX-1_EspG"/>
    <property type="match status" value="1"/>
</dbReference>
<keyword evidence="6" id="KW-0238">DNA-binding</keyword>
<organism evidence="6">
    <name type="scientific">Mycobacterium sp. (strain MCS)</name>
    <dbReference type="NCBI Taxonomy" id="164756"/>
    <lineage>
        <taxon>Bacteria</taxon>
        <taxon>Bacillati</taxon>
        <taxon>Actinomycetota</taxon>
        <taxon>Actinomycetes</taxon>
        <taxon>Mycobacteriales</taxon>
        <taxon>Mycobacteriaceae</taxon>
        <taxon>Mycobacterium</taxon>
    </lineage>
</organism>
<dbReference type="AlphaFoldDB" id="A0A5Q5BEE5"/>
<evidence type="ECO:0000256" key="2">
    <source>
        <dbReference type="ARBA" id="ARBA00006411"/>
    </source>
</evidence>
<dbReference type="KEGG" id="mmc:Mmcs_0378"/>
<comment type="similarity">
    <text evidence="2">Belongs to the EspG family.</text>
</comment>
<evidence type="ECO:0000313" key="6">
    <source>
        <dbReference type="EMBL" id="ABG06499.1"/>
    </source>
</evidence>
<dbReference type="GO" id="GO:0005737">
    <property type="term" value="C:cytoplasm"/>
    <property type="evidence" value="ECO:0007669"/>
    <property type="project" value="UniProtKB-SubCell"/>
</dbReference>
<dbReference type="EMBL" id="CP000384">
    <property type="protein sequence ID" value="ABG06499.1"/>
    <property type="molecule type" value="Genomic_DNA"/>
</dbReference>
<feature type="compositionally biased region" description="Basic and acidic residues" evidence="5">
    <location>
        <begin position="277"/>
        <end position="308"/>
    </location>
</feature>
<dbReference type="GO" id="GO:0003677">
    <property type="term" value="F:DNA binding"/>
    <property type="evidence" value="ECO:0007669"/>
    <property type="project" value="UniProtKB-KW"/>
</dbReference>
<accession>A0A5Q5BEE5</accession>
<protein>
    <submittedName>
        <fullName evidence="6">Putative DNA-binding protein</fullName>
    </submittedName>
</protein>